<keyword evidence="4" id="KW-1185">Reference proteome</keyword>
<evidence type="ECO:0000313" key="4">
    <source>
        <dbReference type="Proteomes" id="UP000183557"/>
    </source>
</evidence>
<dbReference type="OrthoDB" id="2357232at2"/>
<dbReference type="AlphaFoldDB" id="A0A1I3ZQX7"/>
<reference evidence="4" key="1">
    <citation type="submission" date="2016-10" db="EMBL/GenBank/DDBJ databases">
        <authorList>
            <person name="Varghese N."/>
            <person name="Submissions S."/>
        </authorList>
    </citation>
    <scope>NUCLEOTIDE SEQUENCE [LARGE SCALE GENOMIC DNA]</scope>
    <source>
        <strain evidence="4">CGMCC 1.3704</strain>
    </source>
</reference>
<dbReference type="RefSeq" id="WP_075038064.1">
    <property type="nucleotide sequence ID" value="NZ_FOSB01000014.1"/>
</dbReference>
<protein>
    <recommendedName>
        <fullName evidence="2">DUF4064 domain-containing protein</fullName>
    </recommendedName>
</protein>
<feature type="transmembrane region" description="Helical" evidence="1">
    <location>
        <begin position="103"/>
        <end position="136"/>
    </location>
</feature>
<evidence type="ECO:0000313" key="3">
    <source>
        <dbReference type="EMBL" id="SFK46377.1"/>
    </source>
</evidence>
<organism evidence="3 4">
    <name type="scientific">Halobacillus dabanensis</name>
    <dbReference type="NCBI Taxonomy" id="240302"/>
    <lineage>
        <taxon>Bacteria</taxon>
        <taxon>Bacillati</taxon>
        <taxon>Bacillota</taxon>
        <taxon>Bacilli</taxon>
        <taxon>Bacillales</taxon>
        <taxon>Bacillaceae</taxon>
        <taxon>Halobacillus</taxon>
    </lineage>
</organism>
<name>A0A1I3ZQX7_HALDA</name>
<dbReference type="InterPro" id="IPR025273">
    <property type="entry name" value="DUF4064"/>
</dbReference>
<sequence length="151" mass="16222">MKRTVEMVLTIIGIVLFGLPVLLSGIMLNAKDNPQIREEMESFINSPEVQMEGEVTSSDLGQMMDMMGSFAMFILIASLIAIGLGILAVIFLKGNKKPKAAGIILIISAIVMTFATVFIGIFGGVAYLIAGIVALVRKPKTPVEEEGTINY</sequence>
<feature type="domain" description="DUF4064" evidence="2">
    <location>
        <begin position="2"/>
        <end position="114"/>
    </location>
</feature>
<keyword evidence="1" id="KW-1133">Transmembrane helix</keyword>
<evidence type="ECO:0000259" key="2">
    <source>
        <dbReference type="Pfam" id="PF13273"/>
    </source>
</evidence>
<dbReference type="Proteomes" id="UP000183557">
    <property type="component" value="Unassembled WGS sequence"/>
</dbReference>
<dbReference type="EMBL" id="FOSB01000014">
    <property type="protein sequence ID" value="SFK46377.1"/>
    <property type="molecule type" value="Genomic_DNA"/>
</dbReference>
<feature type="transmembrane region" description="Helical" evidence="1">
    <location>
        <begin position="70"/>
        <end position="91"/>
    </location>
</feature>
<gene>
    <name evidence="3" type="ORF">SAMN04487936_11499</name>
</gene>
<keyword evidence="1" id="KW-0472">Membrane</keyword>
<keyword evidence="1" id="KW-0812">Transmembrane</keyword>
<evidence type="ECO:0000256" key="1">
    <source>
        <dbReference type="SAM" id="Phobius"/>
    </source>
</evidence>
<dbReference type="Pfam" id="PF13273">
    <property type="entry name" value="DUF4064"/>
    <property type="match status" value="1"/>
</dbReference>
<proteinExistence type="predicted"/>
<accession>A0A1I3ZQX7</accession>
<feature type="transmembrane region" description="Helical" evidence="1">
    <location>
        <begin position="7"/>
        <end position="28"/>
    </location>
</feature>